<name>A0A7Z1MWY5_STAHA</name>
<comment type="caution">
    <text evidence="2">The sequence shown here is derived from an EMBL/GenBank/DDBJ whole genome shotgun (WGS) entry which is preliminary data.</text>
</comment>
<dbReference type="Proteomes" id="UP000238153">
    <property type="component" value="Unassembled WGS sequence"/>
</dbReference>
<dbReference type="InterPro" id="IPR036465">
    <property type="entry name" value="vWFA_dom_sf"/>
</dbReference>
<dbReference type="CDD" id="cd00198">
    <property type="entry name" value="vWFA"/>
    <property type="match status" value="1"/>
</dbReference>
<dbReference type="PROSITE" id="PS50234">
    <property type="entry name" value="VWFA"/>
    <property type="match status" value="1"/>
</dbReference>
<gene>
    <name evidence="2" type="ORF">CV019_16485</name>
</gene>
<dbReference type="AlphaFoldDB" id="A0A7Z1MWY5"/>
<dbReference type="SUPFAM" id="SSF53300">
    <property type="entry name" value="vWA-like"/>
    <property type="match status" value="1"/>
</dbReference>
<sequence length="144" mass="15645">IEYGGTGDQADYAIRKYARETTTPGLFDVYLNVRGNVQKEITPLDLVLVVDWSGSMNENNRIGEVQKGVNRFVDTLADSGITNNINMGYVGYSSDGYNNNAIQMGPFDTVKNPIKNITPSSTRGGTFTQKALRDAGDMLATPNG</sequence>
<proteinExistence type="predicted"/>
<evidence type="ECO:0000313" key="3">
    <source>
        <dbReference type="Proteomes" id="UP000238153"/>
    </source>
</evidence>
<dbReference type="InterPro" id="IPR002035">
    <property type="entry name" value="VWF_A"/>
</dbReference>
<evidence type="ECO:0000313" key="2">
    <source>
        <dbReference type="EMBL" id="PPJ67164.1"/>
    </source>
</evidence>
<accession>A0A7Z1MWY5</accession>
<dbReference type="Gene3D" id="3.40.50.410">
    <property type="entry name" value="von Willebrand factor, type A domain"/>
    <property type="match status" value="1"/>
</dbReference>
<reference evidence="2 3" key="1">
    <citation type="submission" date="2017-11" db="EMBL/GenBank/DDBJ databases">
        <authorList>
            <person name="Founou R.C."/>
            <person name="Founou L."/>
            <person name="Allam M."/>
            <person name="Ismail A."/>
            <person name="Essack S.Y."/>
        </authorList>
    </citation>
    <scope>NUCLEOTIDE SEQUENCE [LARGE SCALE GENOMIC DNA]</scope>
    <source>
        <strain evidence="2 3">G811N2B1</strain>
    </source>
</reference>
<protein>
    <recommendedName>
        <fullName evidence="1">VWFA domain-containing protein</fullName>
    </recommendedName>
</protein>
<dbReference type="EMBL" id="PGWX01000815">
    <property type="protein sequence ID" value="PPJ67164.1"/>
    <property type="molecule type" value="Genomic_DNA"/>
</dbReference>
<feature type="non-terminal residue" evidence="2">
    <location>
        <position position="1"/>
    </location>
</feature>
<feature type="non-terminal residue" evidence="2">
    <location>
        <position position="144"/>
    </location>
</feature>
<organism evidence="2 3">
    <name type="scientific">Staphylococcus haemolyticus</name>
    <dbReference type="NCBI Taxonomy" id="1283"/>
    <lineage>
        <taxon>Bacteria</taxon>
        <taxon>Bacillati</taxon>
        <taxon>Bacillota</taxon>
        <taxon>Bacilli</taxon>
        <taxon>Bacillales</taxon>
        <taxon>Staphylococcaceae</taxon>
        <taxon>Staphylococcus</taxon>
    </lineage>
</organism>
<dbReference type="RefSeq" id="WP_142389562.1">
    <property type="nucleotide sequence ID" value="NZ_PGWX01000815.1"/>
</dbReference>
<dbReference type="Pfam" id="PF00092">
    <property type="entry name" value="VWA"/>
    <property type="match status" value="1"/>
</dbReference>
<feature type="domain" description="VWFA" evidence="1">
    <location>
        <begin position="45"/>
        <end position="144"/>
    </location>
</feature>
<evidence type="ECO:0000259" key="1">
    <source>
        <dbReference type="PROSITE" id="PS50234"/>
    </source>
</evidence>